<dbReference type="InterPro" id="IPR006016">
    <property type="entry name" value="UspA"/>
</dbReference>
<dbReference type="Proteomes" id="UP000297597">
    <property type="component" value="Unassembled WGS sequence"/>
</dbReference>
<accession>A0A4Y7RM66</accession>
<dbReference type="OrthoDB" id="9794782at2"/>
<dbReference type="PANTHER" id="PTHR46268">
    <property type="entry name" value="STRESS RESPONSE PROTEIN NHAX"/>
    <property type="match status" value="1"/>
</dbReference>
<evidence type="ECO:0000313" key="4">
    <source>
        <dbReference type="EMBL" id="TEB09963.1"/>
    </source>
</evidence>
<sequence length="140" mass="15693">MFEHIMVAFDNSNQAQKALDKAFQIAEFHHSFVELISVVLIPDYAATIDEVEEMIGDGKRFYQAIHERYAAEAKARDIKFASKVLQGHIGESIVNYANDNALDLIVMGSYGRSAISRLLMGSVSNYVVRHARCPVMVVKE</sequence>
<evidence type="ECO:0000313" key="5">
    <source>
        <dbReference type="Proteomes" id="UP000297597"/>
    </source>
</evidence>
<dbReference type="SUPFAM" id="SSF52402">
    <property type="entry name" value="Adenine nucleotide alpha hydrolases-like"/>
    <property type="match status" value="1"/>
</dbReference>
<name>A0A4Y7RM66_9FIRM</name>
<evidence type="ECO:0000259" key="3">
    <source>
        <dbReference type="Pfam" id="PF00582"/>
    </source>
</evidence>
<evidence type="ECO:0000256" key="1">
    <source>
        <dbReference type="ARBA" id="ARBA00008791"/>
    </source>
</evidence>
<dbReference type="RefSeq" id="WP_134214566.1">
    <property type="nucleotide sequence ID" value="NZ_QFFZ01000035.1"/>
</dbReference>
<gene>
    <name evidence="4" type="primary">teaD_6</name>
    <name evidence="4" type="ORF">Pmgp_02766</name>
</gene>
<dbReference type="AlphaFoldDB" id="A0A4Y7RM66"/>
<proteinExistence type="inferred from homology"/>
<dbReference type="CDD" id="cd00293">
    <property type="entry name" value="USP-like"/>
    <property type="match status" value="1"/>
</dbReference>
<dbReference type="PIRSF" id="PIRSF006276">
    <property type="entry name" value="UspA"/>
    <property type="match status" value="1"/>
</dbReference>
<reference evidence="4 5" key="1">
    <citation type="journal article" date="2018" name="Environ. Microbiol.">
        <title>Novel energy conservation strategies and behaviour of Pelotomaculum schinkii driving syntrophic propionate catabolism.</title>
        <authorList>
            <person name="Hidalgo-Ahumada C.A.P."/>
            <person name="Nobu M.K."/>
            <person name="Narihiro T."/>
            <person name="Tamaki H."/>
            <person name="Liu W.T."/>
            <person name="Kamagata Y."/>
            <person name="Stams A.J.M."/>
            <person name="Imachi H."/>
            <person name="Sousa D.Z."/>
        </authorList>
    </citation>
    <scope>NUCLEOTIDE SEQUENCE [LARGE SCALE GENOMIC DNA]</scope>
    <source>
        <strain evidence="4 5">MGP</strain>
    </source>
</reference>
<keyword evidence="2" id="KW-0963">Cytoplasm</keyword>
<dbReference type="InterPro" id="IPR014729">
    <property type="entry name" value="Rossmann-like_a/b/a_fold"/>
</dbReference>
<organism evidence="4 5">
    <name type="scientific">Pelotomaculum propionicicum</name>
    <dbReference type="NCBI Taxonomy" id="258475"/>
    <lineage>
        <taxon>Bacteria</taxon>
        <taxon>Bacillati</taxon>
        <taxon>Bacillota</taxon>
        <taxon>Clostridia</taxon>
        <taxon>Eubacteriales</taxon>
        <taxon>Desulfotomaculaceae</taxon>
        <taxon>Pelotomaculum</taxon>
    </lineage>
</organism>
<keyword evidence="5" id="KW-1185">Reference proteome</keyword>
<dbReference type="Pfam" id="PF00582">
    <property type="entry name" value="Usp"/>
    <property type="match status" value="1"/>
</dbReference>
<dbReference type="PANTHER" id="PTHR46268:SF6">
    <property type="entry name" value="UNIVERSAL STRESS PROTEIN UP12"/>
    <property type="match status" value="1"/>
</dbReference>
<protein>
    <recommendedName>
        <fullName evidence="2">Universal stress protein</fullName>
    </recommendedName>
</protein>
<comment type="caution">
    <text evidence="4">The sequence shown here is derived from an EMBL/GenBank/DDBJ whole genome shotgun (WGS) entry which is preliminary data.</text>
</comment>
<dbReference type="Gene3D" id="3.40.50.620">
    <property type="entry name" value="HUPs"/>
    <property type="match status" value="1"/>
</dbReference>
<comment type="subcellular location">
    <subcellularLocation>
        <location evidence="2">Cytoplasm</location>
    </subcellularLocation>
</comment>
<evidence type="ECO:0000256" key="2">
    <source>
        <dbReference type="PIRNR" id="PIRNR006276"/>
    </source>
</evidence>
<comment type="similarity">
    <text evidence="1 2">Belongs to the universal stress protein A family.</text>
</comment>
<dbReference type="PRINTS" id="PR01438">
    <property type="entry name" value="UNVRSLSTRESS"/>
</dbReference>
<feature type="domain" description="UspA" evidence="3">
    <location>
        <begin position="1"/>
        <end position="139"/>
    </location>
</feature>
<dbReference type="InterPro" id="IPR006015">
    <property type="entry name" value="Universal_stress_UspA"/>
</dbReference>
<dbReference type="EMBL" id="QFFZ01000035">
    <property type="protein sequence ID" value="TEB09963.1"/>
    <property type="molecule type" value="Genomic_DNA"/>
</dbReference>
<dbReference type="GO" id="GO:0005737">
    <property type="term" value="C:cytoplasm"/>
    <property type="evidence" value="ECO:0007669"/>
    <property type="project" value="UniProtKB-SubCell"/>
</dbReference>